<accession>A0A1Y1SYS8</accession>
<keyword evidence="1" id="KW-1133">Transmembrane helix</keyword>
<keyword evidence="1" id="KW-0812">Transmembrane</keyword>
<dbReference type="STRING" id="1185767.IIF7_18182"/>
<evidence type="ECO:0000256" key="1">
    <source>
        <dbReference type="SAM" id="Phobius"/>
    </source>
</evidence>
<organism evidence="2 3">
    <name type="scientific">Zunongwangia atlantica 22II14-10F7</name>
    <dbReference type="NCBI Taxonomy" id="1185767"/>
    <lineage>
        <taxon>Bacteria</taxon>
        <taxon>Pseudomonadati</taxon>
        <taxon>Bacteroidota</taxon>
        <taxon>Flavobacteriia</taxon>
        <taxon>Flavobacteriales</taxon>
        <taxon>Flavobacteriaceae</taxon>
        <taxon>Zunongwangia</taxon>
    </lineage>
</organism>
<proteinExistence type="predicted"/>
<keyword evidence="1" id="KW-0472">Membrane</keyword>
<evidence type="ECO:0000313" key="2">
    <source>
        <dbReference type="EMBL" id="ORL43921.1"/>
    </source>
</evidence>
<gene>
    <name evidence="2" type="ORF">IIF7_18182</name>
</gene>
<dbReference type="InterPro" id="IPR025489">
    <property type="entry name" value="DUF4381"/>
</dbReference>
<dbReference type="RefSeq" id="WP_084843110.1">
    <property type="nucleotide sequence ID" value="NZ_ARYN01000021.1"/>
</dbReference>
<sequence length="552" mass="62977">MKKNQLLDSIYKKHTLKKQLQAIMIIAVAFFAFPVMAQEAQVSASIDTARIKIGEQILYKINVETDSINLVVFPEGNTFSPLEVVESLGADTSRVQNRFQLFKEYTLTQFDSGSYTIPQQRIIINNKPFLTDSMRVEVADVAVDTTQQEMYPIKPSVEVPKSFAIPAWVWWLLLILVILGILAFFFIKRRKEKALENKLPPYEQAMKDLEDLDKSTLIENREVKEYYSRLTYAVRRYLDEKVYDRAMESTTTELISFLEMQQKSGVLHLHGKTLENLKQILQRADLAKFAGSRPDVITAKEDRNKTRMIINDVKSSMPEPTEEELMLDEEYRQNKLSKKRKKRLILGVSGGVLVIFIALAVLISSKGLDYVIDTYWGHPTKELLEGEWIRSEYGAPAVAITTPEVLIRQEMELSEDATQTYADAQMFAFGSLVSNFYTSLSTRIFTKQDQFDLKTGVDGVYKELENQGAQNIVMKQEEFTTINGAKGVKVFGTLEMKNPVNDEIQPKKYSILNFAENGGFQQITVIYDAEDSYAEEISGRIINSVELIKLTN</sequence>
<evidence type="ECO:0000313" key="3">
    <source>
        <dbReference type="Proteomes" id="UP000192746"/>
    </source>
</evidence>
<dbReference type="Proteomes" id="UP000192746">
    <property type="component" value="Unassembled WGS sequence"/>
</dbReference>
<dbReference type="Pfam" id="PF14316">
    <property type="entry name" value="DUF4381"/>
    <property type="match status" value="1"/>
</dbReference>
<keyword evidence="3" id="KW-1185">Reference proteome</keyword>
<dbReference type="AlphaFoldDB" id="A0A1Y1SYS8"/>
<name>A0A1Y1SYS8_9FLAO</name>
<comment type="caution">
    <text evidence="2">The sequence shown here is derived from an EMBL/GenBank/DDBJ whole genome shotgun (WGS) entry which is preliminary data.</text>
</comment>
<dbReference type="EMBL" id="ARYN01000021">
    <property type="protein sequence ID" value="ORL43921.1"/>
    <property type="molecule type" value="Genomic_DNA"/>
</dbReference>
<dbReference type="OrthoDB" id="9807384at2"/>
<protein>
    <recommendedName>
        <fullName evidence="4">DUF4381 domain-containing protein</fullName>
    </recommendedName>
</protein>
<feature type="transmembrane region" description="Helical" evidence="1">
    <location>
        <begin position="168"/>
        <end position="187"/>
    </location>
</feature>
<evidence type="ECO:0008006" key="4">
    <source>
        <dbReference type="Google" id="ProtNLM"/>
    </source>
</evidence>
<reference evidence="2 3" key="1">
    <citation type="submission" date="2013-04" db="EMBL/GenBank/DDBJ databases">
        <title>Zunongwangia sp. 22II14-10F7 Genome Sequencing.</title>
        <authorList>
            <person name="Lai Q."/>
            <person name="Shao Z."/>
        </authorList>
    </citation>
    <scope>NUCLEOTIDE SEQUENCE [LARGE SCALE GENOMIC DNA]</scope>
    <source>
        <strain evidence="2 3">22II14-10F7</strain>
    </source>
</reference>
<feature type="transmembrane region" description="Helical" evidence="1">
    <location>
        <begin position="344"/>
        <end position="363"/>
    </location>
</feature>